<feature type="transmembrane region" description="Helical" evidence="1">
    <location>
        <begin position="216"/>
        <end position="238"/>
    </location>
</feature>
<dbReference type="GO" id="GO:0016020">
    <property type="term" value="C:membrane"/>
    <property type="evidence" value="ECO:0007669"/>
    <property type="project" value="TreeGrafter"/>
</dbReference>
<dbReference type="Pfam" id="PF00487">
    <property type="entry name" value="FA_desaturase"/>
    <property type="match status" value="1"/>
</dbReference>
<dbReference type="InterPro" id="IPR005804">
    <property type="entry name" value="FA_desaturase_dom"/>
</dbReference>
<proteinExistence type="predicted"/>
<dbReference type="PANTHER" id="PTHR19353:SF84">
    <property type="entry name" value="ACYL-COA DELTA-9-DESATURASE, DESB"/>
    <property type="match status" value="1"/>
</dbReference>
<dbReference type="InterPro" id="IPR012171">
    <property type="entry name" value="Fatty_acid_desaturase"/>
</dbReference>
<accession>A0A1N7Q8S8</accession>
<feature type="transmembrane region" description="Helical" evidence="1">
    <location>
        <begin position="59"/>
        <end position="78"/>
    </location>
</feature>
<dbReference type="Proteomes" id="UP000185639">
    <property type="component" value="Unassembled WGS sequence"/>
</dbReference>
<keyword evidence="4" id="KW-1185">Reference proteome</keyword>
<name>A0A1N7Q8S8_9GAMM</name>
<keyword evidence="1" id="KW-1133">Transmembrane helix</keyword>
<dbReference type="EMBL" id="FTOH01000015">
    <property type="protein sequence ID" value="SIT19017.1"/>
    <property type="molecule type" value="Genomic_DNA"/>
</dbReference>
<dbReference type="RefSeq" id="WP_245820126.1">
    <property type="nucleotide sequence ID" value="NZ_FTOH01000015.1"/>
</dbReference>
<gene>
    <name evidence="3" type="ORF">SAMN05421686_11533</name>
</gene>
<keyword evidence="1" id="KW-0812">Transmembrane</keyword>
<keyword evidence="1" id="KW-0472">Membrane</keyword>
<organism evidence="3 4">
    <name type="scientific">Thalassolituus maritimus</name>
    <dbReference type="NCBI Taxonomy" id="484498"/>
    <lineage>
        <taxon>Bacteria</taxon>
        <taxon>Pseudomonadati</taxon>
        <taxon>Pseudomonadota</taxon>
        <taxon>Gammaproteobacteria</taxon>
        <taxon>Oceanospirillales</taxon>
        <taxon>Oceanospirillaceae</taxon>
        <taxon>Thalassolituus</taxon>
    </lineage>
</organism>
<feature type="domain" description="Fatty acid desaturase" evidence="2">
    <location>
        <begin position="63"/>
        <end position="340"/>
    </location>
</feature>
<evidence type="ECO:0000313" key="3">
    <source>
        <dbReference type="EMBL" id="SIT19017.1"/>
    </source>
</evidence>
<evidence type="ECO:0000259" key="2">
    <source>
        <dbReference type="Pfam" id="PF00487"/>
    </source>
</evidence>
<evidence type="ECO:0000313" key="4">
    <source>
        <dbReference type="Proteomes" id="UP000185639"/>
    </source>
</evidence>
<dbReference type="GO" id="GO:0016717">
    <property type="term" value="F:oxidoreductase activity, acting on paired donors, with oxidation of a pair of donors resulting in the reduction of molecular oxygen to two molecules of water"/>
    <property type="evidence" value="ECO:0007669"/>
    <property type="project" value="TreeGrafter"/>
</dbReference>
<evidence type="ECO:0000256" key="1">
    <source>
        <dbReference type="SAM" id="Phobius"/>
    </source>
</evidence>
<dbReference type="GO" id="GO:0006629">
    <property type="term" value="P:lipid metabolic process"/>
    <property type="evidence" value="ECO:0007669"/>
    <property type="project" value="InterPro"/>
</dbReference>
<reference evidence="4" key="1">
    <citation type="submission" date="2017-01" db="EMBL/GenBank/DDBJ databases">
        <authorList>
            <person name="Varghese N."/>
            <person name="Submissions S."/>
        </authorList>
    </citation>
    <scope>NUCLEOTIDE SEQUENCE [LARGE SCALE GENOMIC DNA]</scope>
    <source>
        <strain evidence="4">DSM 24913</strain>
    </source>
</reference>
<sequence length="373" mass="43637">MTTQIPSAETLESFKNDLDQIRDETMAKVGAEDARYIRKVVRVQRILDIGGRAIMVAGFYHWIWFVVGAVMLGVAKILDNMEIGHNIMHGAYDFMNDPHLNGTTFEWDNVCDGQSWRRTHNFEHHTYTNIIGKDRDFGYDLLRLSDDTPWKPRFKNQFFWYLGLSTFFQWGVAYHELIGERVFFGKKKVDRESVVTKKQLAKDFFSKIRKGVFRDYLFYPGVVALFLGWPMFFGILLANMGANLIRNFWASTIIFCGHFTEDVHTFSEKECENETRGQWYYRQILGSSNLEGSKLLHIMSGHLSRQVEHHLFPDMPSYRYNEVAEKVQEVCRKHNIPYNTGSLWSQYKTVVERVLKYSKPTPEEKAAFKQARA</sequence>
<dbReference type="PANTHER" id="PTHR19353">
    <property type="entry name" value="FATTY ACID DESATURASE 2"/>
    <property type="match status" value="1"/>
</dbReference>
<dbReference type="STRING" id="484498.SAMN05421686_11533"/>
<protein>
    <submittedName>
        <fullName evidence="3">Fatty acid desaturase</fullName>
    </submittedName>
</protein>
<dbReference type="CDD" id="cd03506">
    <property type="entry name" value="Delta6-FADS-like"/>
    <property type="match status" value="1"/>
</dbReference>
<feature type="transmembrane region" description="Helical" evidence="1">
    <location>
        <begin position="158"/>
        <end position="175"/>
    </location>
</feature>
<dbReference type="AlphaFoldDB" id="A0A1N7Q8S8"/>